<dbReference type="OrthoDB" id="10046650at2759"/>
<feature type="transmembrane region" description="Helical" evidence="2">
    <location>
        <begin position="242"/>
        <end position="259"/>
    </location>
</feature>
<evidence type="ECO:0000313" key="4">
    <source>
        <dbReference type="Proteomes" id="UP000636709"/>
    </source>
</evidence>
<feature type="transmembrane region" description="Helical" evidence="2">
    <location>
        <begin position="699"/>
        <end position="718"/>
    </location>
</feature>
<dbReference type="AlphaFoldDB" id="A0A835A305"/>
<comment type="caution">
    <text evidence="3">The sequence shown here is derived from an EMBL/GenBank/DDBJ whole genome shotgun (WGS) entry which is preliminary data.</text>
</comment>
<feature type="transmembrane region" description="Helical" evidence="2">
    <location>
        <begin position="1127"/>
        <end position="1148"/>
    </location>
</feature>
<feature type="transmembrane region" description="Helical" evidence="2">
    <location>
        <begin position="812"/>
        <end position="831"/>
    </location>
</feature>
<feature type="region of interest" description="Disordered" evidence="1">
    <location>
        <begin position="1"/>
        <end position="87"/>
    </location>
</feature>
<evidence type="ECO:0000313" key="3">
    <source>
        <dbReference type="EMBL" id="KAF8650890.1"/>
    </source>
</evidence>
<feature type="transmembrane region" description="Helical" evidence="2">
    <location>
        <begin position="663"/>
        <end position="679"/>
    </location>
</feature>
<keyword evidence="2" id="KW-0472">Membrane</keyword>
<feature type="transmembrane region" description="Helical" evidence="2">
    <location>
        <begin position="914"/>
        <end position="936"/>
    </location>
</feature>
<gene>
    <name evidence="3" type="ORF">HU200_063802</name>
</gene>
<accession>A0A835A305</accession>
<dbReference type="Proteomes" id="UP000636709">
    <property type="component" value="Unassembled WGS sequence"/>
</dbReference>
<feature type="transmembrane region" description="Helical" evidence="2">
    <location>
        <begin position="580"/>
        <end position="598"/>
    </location>
</feature>
<organism evidence="3 4">
    <name type="scientific">Digitaria exilis</name>
    <dbReference type="NCBI Taxonomy" id="1010633"/>
    <lineage>
        <taxon>Eukaryota</taxon>
        <taxon>Viridiplantae</taxon>
        <taxon>Streptophyta</taxon>
        <taxon>Embryophyta</taxon>
        <taxon>Tracheophyta</taxon>
        <taxon>Spermatophyta</taxon>
        <taxon>Magnoliopsida</taxon>
        <taxon>Liliopsida</taxon>
        <taxon>Poales</taxon>
        <taxon>Poaceae</taxon>
        <taxon>PACMAD clade</taxon>
        <taxon>Panicoideae</taxon>
        <taxon>Panicodae</taxon>
        <taxon>Paniceae</taxon>
        <taxon>Anthephorinae</taxon>
        <taxon>Digitaria</taxon>
    </lineage>
</organism>
<protein>
    <recommendedName>
        <fullName evidence="5">No exine formation 1</fullName>
    </recommendedName>
</protein>
<feature type="transmembrane region" description="Helical" evidence="2">
    <location>
        <begin position="984"/>
        <end position="1008"/>
    </location>
</feature>
<feature type="transmembrane region" description="Helical" evidence="2">
    <location>
        <begin position="386"/>
        <end position="408"/>
    </location>
</feature>
<feature type="transmembrane region" description="Helical" evidence="2">
    <location>
        <begin position="216"/>
        <end position="236"/>
    </location>
</feature>
<evidence type="ECO:0000256" key="1">
    <source>
        <dbReference type="SAM" id="MobiDB-lite"/>
    </source>
</evidence>
<dbReference type="PANTHER" id="PTHR35313">
    <property type="entry name" value="NO EXINE FORMATION 1"/>
    <property type="match status" value="1"/>
</dbReference>
<feature type="transmembrane region" description="Helical" evidence="2">
    <location>
        <begin position="485"/>
        <end position="502"/>
    </location>
</feature>
<dbReference type="PANTHER" id="PTHR35313:SF1">
    <property type="entry name" value="NO EXINE FORMATION 1"/>
    <property type="match status" value="1"/>
</dbReference>
<feature type="transmembrane region" description="Helical" evidence="2">
    <location>
        <begin position="864"/>
        <end position="882"/>
    </location>
</feature>
<feature type="transmembrane region" description="Helical" evidence="2">
    <location>
        <begin position="354"/>
        <end position="374"/>
    </location>
</feature>
<feature type="transmembrane region" description="Helical" evidence="2">
    <location>
        <begin position="110"/>
        <end position="135"/>
    </location>
</feature>
<feature type="transmembrane region" description="Helical" evidence="2">
    <location>
        <begin position="551"/>
        <end position="574"/>
    </location>
</feature>
<feature type="transmembrane region" description="Helical" evidence="2">
    <location>
        <begin position="784"/>
        <end position="805"/>
    </location>
</feature>
<evidence type="ECO:0008006" key="5">
    <source>
        <dbReference type="Google" id="ProtNLM"/>
    </source>
</evidence>
<feature type="transmembrane region" description="Helical" evidence="2">
    <location>
        <begin position="420"/>
        <end position="445"/>
    </location>
</feature>
<feature type="transmembrane region" description="Helical" evidence="2">
    <location>
        <begin position="837"/>
        <end position="857"/>
    </location>
</feature>
<keyword evidence="2" id="KW-0812">Transmembrane</keyword>
<evidence type="ECO:0000256" key="2">
    <source>
        <dbReference type="SAM" id="Phobius"/>
    </source>
</evidence>
<feature type="transmembrane region" description="Helical" evidence="2">
    <location>
        <begin position="522"/>
        <end position="539"/>
    </location>
</feature>
<feature type="transmembrane region" description="Helical" evidence="2">
    <location>
        <begin position="312"/>
        <end position="333"/>
    </location>
</feature>
<feature type="transmembrane region" description="Helical" evidence="2">
    <location>
        <begin position="730"/>
        <end position="748"/>
    </location>
</feature>
<feature type="transmembrane region" description="Helical" evidence="2">
    <location>
        <begin position="451"/>
        <end position="473"/>
    </location>
</feature>
<feature type="transmembrane region" description="Helical" evidence="2">
    <location>
        <begin position="633"/>
        <end position="651"/>
    </location>
</feature>
<dbReference type="EMBL" id="JACEFO010002708">
    <property type="protein sequence ID" value="KAF8650890.1"/>
    <property type="molecule type" value="Genomic_DNA"/>
</dbReference>
<name>A0A835A305_9POAL</name>
<sequence length="1164" mass="127308">MDPSGSASRQGRLLISPSLSTPTFSTRSASPSPAASPAPHHHHHERRNSTSSPKPLVPFPSSSSSAGGTYRPRSSTGGGAGPRGAGASASSAPGAAFAHNARLAAALVPAAAFLLDLGGLPVFAVLAIGLAAAYLLDALQLRQGAFFTVWAALIAADVAFFFSASLSSAAAASLPLTTLALLLCAQTSFLIGVWASLQFRWIQLENPTIVVALERLLFACVPIAAPALFTWALVSAVGMANASYYFAAFCMVFYWLFSIPRPSSFNNRKQDAPMQDSDGILGPLESCVHSLYLLFVPVLFHAASHHATLFTSWGSVCELLLLFFIPFLFQLYASTRGALWWVSRDARTMDQIRIANGLVALVVVVLCLEVRVVFHSFGRYIHAPPPLNYLLVTITMLGGALGLAAHAAGKVGDAASSAAFTVLAVLVSGAGAVVIGFPVVMLINICVKPHLMFFLLLILLQFLPLPMISGYYVARFFTKKSLSSYFTFVAIGSLMVLWFVVHNYWDLNIWIAGMPLKSFTKYVVAAVIMAMAVPGLALLPTKVRFLLELGLIGHTLLLCYIENRLFNYASMYYFGFEEDIIYPSYMVMITTFLGLALVRRLYVDQRVGPKAAWILTCLYSSKLSVLFMTSRSVIWVSSVLLLAVTPPLLLYRDKSKGPARMKVWQAYFHASVVAFSAWLCRETIFEALQWWNGRPPSDGLLLGSYILLTGVACIPIVVLHFPHVQSAKRFLVLVVATGLLFVIMQPPIKLSWVYRSELITAAHLSDDDTSIYGFVASKPTWPSWLLIVTVVLTLAAVTSIIPVKYVVELRALYAVAVGVTLGIYISVQYFFQALVLYPLLVATVVAAAVFVVFTHLPSESSTRVLPWVFSFLVALFPVTYLLEGQLRAKSFADEDEAEKFTNMLAIEGARMSLLGLYAAIFMIVGLEIKFELALLLRDKAADRGVAHGPSSRSSAFPPKARLLQQRRAHAAPTFTIKRLEAEAAWMPAIGNVSTVLCFIICLVLNMTLTGGSNRAIFFLAPILLLLNQDSDIFAGFGDRQRYFPVTISISGYLLLTALYRIWEETWPGNGGWALDIGGPGWLFAVKNVALLVLTLPNHIVFNRFMWDYVRQTDAKLLLTLPLNLPSIIMTDILTIRVLGLLGAIYSLAQYMISRRIRIAGMKYI</sequence>
<feature type="transmembrane region" description="Helical" evidence="2">
    <location>
        <begin position="172"/>
        <end position="195"/>
    </location>
</feature>
<proteinExistence type="predicted"/>
<feature type="transmembrane region" description="Helical" evidence="2">
    <location>
        <begin position="1042"/>
        <end position="1062"/>
    </location>
</feature>
<feature type="compositionally biased region" description="Low complexity" evidence="1">
    <location>
        <begin position="20"/>
        <end position="38"/>
    </location>
</feature>
<feature type="transmembrane region" description="Helical" evidence="2">
    <location>
        <begin position="610"/>
        <end position="627"/>
    </location>
</feature>
<keyword evidence="2" id="KW-1133">Transmembrane helix</keyword>
<reference evidence="3" key="1">
    <citation type="submission" date="2020-07" db="EMBL/GenBank/DDBJ databases">
        <title>Genome sequence and genetic diversity analysis of an under-domesticated orphan crop, white fonio (Digitaria exilis).</title>
        <authorList>
            <person name="Bennetzen J.L."/>
            <person name="Chen S."/>
            <person name="Ma X."/>
            <person name="Wang X."/>
            <person name="Yssel A.E.J."/>
            <person name="Chaluvadi S.R."/>
            <person name="Johnson M."/>
            <person name="Gangashetty P."/>
            <person name="Hamidou F."/>
            <person name="Sanogo M.D."/>
            <person name="Zwaenepoel A."/>
            <person name="Wallace J."/>
            <person name="Van De Peer Y."/>
            <person name="Van Deynze A."/>
        </authorList>
    </citation>
    <scope>NUCLEOTIDE SEQUENCE</scope>
    <source>
        <tissue evidence="3">Leaves</tissue>
    </source>
</reference>
<keyword evidence="4" id="KW-1185">Reference proteome</keyword>
<feature type="transmembrane region" description="Helical" evidence="2">
    <location>
        <begin position="147"/>
        <end position="166"/>
    </location>
</feature>
<feature type="transmembrane region" description="Helical" evidence="2">
    <location>
        <begin position="1014"/>
        <end position="1030"/>
    </location>
</feature>